<keyword evidence="1" id="KW-0472">Membrane</keyword>
<evidence type="ECO:0000313" key="2">
    <source>
        <dbReference type="EMBL" id="CUT05891.1"/>
    </source>
</evidence>
<sequence length="127" mass="14989">MLKAVNIKRFLILLALAIALGILYYTNVIVKNLEMREKQIANLYAKSIEYIVNSPGTSEFTFIFDQIILAIDFPVIVTDRERNPLFYRNIEIDTTLSKKQREKILRREIEKMEKTFEPIKIDYQDTL</sequence>
<evidence type="ECO:0000256" key="1">
    <source>
        <dbReference type="SAM" id="Phobius"/>
    </source>
</evidence>
<keyword evidence="1" id="KW-1133">Transmembrane helix</keyword>
<feature type="non-terminal residue" evidence="2">
    <location>
        <position position="127"/>
    </location>
</feature>
<feature type="transmembrane region" description="Helical" evidence="1">
    <location>
        <begin position="12"/>
        <end position="30"/>
    </location>
</feature>
<dbReference type="AlphaFoldDB" id="A0A656DCX9"/>
<gene>
    <name evidence="2" type="ORF">JGI24_01786</name>
</gene>
<organism evidence="2 3">
    <name type="scientific">Kryptobacter tengchongensis</name>
    <dbReference type="NCBI Taxonomy" id="1643429"/>
    <lineage>
        <taxon>Bacteria</taxon>
        <taxon>Pseudomonadati</taxon>
        <taxon>Candidatus Kryptoniota</taxon>
        <taxon>Candidatus Kryptobacter</taxon>
    </lineage>
</organism>
<proteinExistence type="predicted"/>
<keyword evidence="3" id="KW-1185">Reference proteome</keyword>
<dbReference type="EMBL" id="CZVU01000145">
    <property type="protein sequence ID" value="CUT05891.1"/>
    <property type="molecule type" value="Genomic_DNA"/>
</dbReference>
<evidence type="ECO:0000313" key="3">
    <source>
        <dbReference type="Proteomes" id="UP000243065"/>
    </source>
</evidence>
<protein>
    <recommendedName>
        <fullName evidence="4">Sensor histidine kinase</fullName>
    </recommendedName>
</protein>
<keyword evidence="1" id="KW-0812">Transmembrane</keyword>
<evidence type="ECO:0008006" key="4">
    <source>
        <dbReference type="Google" id="ProtNLM"/>
    </source>
</evidence>
<accession>A0A656DCX9</accession>
<reference evidence="2 3" key="1">
    <citation type="submission" date="2015-11" db="EMBL/GenBank/DDBJ databases">
        <authorList>
            <person name="Varghese N."/>
        </authorList>
    </citation>
    <scope>NUCLEOTIDE SEQUENCE [LARGE SCALE GENOMIC DNA]</scope>
    <source>
        <strain evidence="2 3">JGI-24</strain>
    </source>
</reference>
<dbReference type="Proteomes" id="UP000243065">
    <property type="component" value="Unassembled WGS sequence"/>
</dbReference>
<name>A0A656DCX9_KRYT1</name>